<feature type="transmembrane region" description="Helical" evidence="7">
    <location>
        <begin position="417"/>
        <end position="435"/>
    </location>
</feature>
<dbReference type="InterPro" id="IPR050250">
    <property type="entry name" value="Macrolide_Exporter_MacB"/>
</dbReference>
<evidence type="ECO:0000256" key="3">
    <source>
        <dbReference type="ARBA" id="ARBA00022692"/>
    </source>
</evidence>
<feature type="transmembrane region" description="Helical" evidence="7">
    <location>
        <begin position="20"/>
        <end position="39"/>
    </location>
</feature>
<proteinExistence type="inferred from homology"/>
<dbReference type="AlphaFoldDB" id="A0A653LDX8"/>
<dbReference type="GO" id="GO:0022857">
    <property type="term" value="F:transmembrane transporter activity"/>
    <property type="evidence" value="ECO:0007669"/>
    <property type="project" value="TreeGrafter"/>
</dbReference>
<gene>
    <name evidence="10" type="ORF">BACI348_10024</name>
</gene>
<dbReference type="Pfam" id="PF02687">
    <property type="entry name" value="FtsX"/>
    <property type="match status" value="2"/>
</dbReference>
<feature type="transmembrane region" description="Helical" evidence="7">
    <location>
        <begin position="466"/>
        <end position="486"/>
    </location>
</feature>
<keyword evidence="3 7" id="KW-0812">Transmembrane</keyword>
<name>A0A653LDX8_BACAB</name>
<evidence type="ECO:0000259" key="8">
    <source>
        <dbReference type="Pfam" id="PF02687"/>
    </source>
</evidence>
<evidence type="ECO:0000259" key="9">
    <source>
        <dbReference type="Pfam" id="PF12704"/>
    </source>
</evidence>
<evidence type="ECO:0000313" key="10">
    <source>
        <dbReference type="EMBL" id="VXA90223.1"/>
    </source>
</evidence>
<keyword evidence="5 7" id="KW-0472">Membrane</keyword>
<evidence type="ECO:0000256" key="5">
    <source>
        <dbReference type="ARBA" id="ARBA00023136"/>
    </source>
</evidence>
<evidence type="ECO:0000256" key="7">
    <source>
        <dbReference type="SAM" id="Phobius"/>
    </source>
</evidence>
<feature type="domain" description="MacB-like periplasmic core" evidence="9">
    <location>
        <begin position="468"/>
        <end position="663"/>
    </location>
</feature>
<dbReference type="InterPro" id="IPR003838">
    <property type="entry name" value="ABC3_permease_C"/>
</dbReference>
<dbReference type="EMBL" id="CABWLH010000001">
    <property type="protein sequence ID" value="VXA90223.1"/>
    <property type="molecule type" value="Genomic_DNA"/>
</dbReference>
<feature type="domain" description="MacB-like periplasmic core" evidence="9">
    <location>
        <begin position="20"/>
        <end position="215"/>
    </location>
</feature>
<comment type="similarity">
    <text evidence="6">Belongs to the ABC-4 integral membrane protein family.</text>
</comment>
<feature type="transmembrane region" description="Helical" evidence="7">
    <location>
        <begin position="780"/>
        <end position="804"/>
    </location>
</feature>
<feature type="transmembrane region" description="Helical" evidence="7">
    <location>
        <begin position="351"/>
        <end position="374"/>
    </location>
</feature>
<evidence type="ECO:0000256" key="4">
    <source>
        <dbReference type="ARBA" id="ARBA00022989"/>
    </source>
</evidence>
<keyword evidence="4 7" id="KW-1133">Transmembrane helix</keyword>
<dbReference type="PANTHER" id="PTHR30572:SF4">
    <property type="entry name" value="ABC TRANSPORTER PERMEASE YTRF"/>
    <property type="match status" value="1"/>
</dbReference>
<dbReference type="PANTHER" id="PTHR30572">
    <property type="entry name" value="MEMBRANE COMPONENT OF TRANSPORTER-RELATED"/>
    <property type="match status" value="1"/>
</dbReference>
<feature type="transmembrane region" description="Helical" evidence="7">
    <location>
        <begin position="747"/>
        <end position="768"/>
    </location>
</feature>
<evidence type="ECO:0000256" key="1">
    <source>
        <dbReference type="ARBA" id="ARBA00004651"/>
    </source>
</evidence>
<dbReference type="Pfam" id="PF12704">
    <property type="entry name" value="MacB_PCD"/>
    <property type="match status" value="2"/>
</dbReference>
<keyword evidence="2" id="KW-1003">Cell membrane</keyword>
<dbReference type="InterPro" id="IPR025857">
    <property type="entry name" value="MacB_PCD"/>
</dbReference>
<dbReference type="RefSeq" id="WP_061417691.1">
    <property type="nucleotide sequence ID" value="NZ_LR732831.1"/>
</dbReference>
<dbReference type="Proteomes" id="UP000433089">
    <property type="component" value="Unassembled WGS sequence"/>
</dbReference>
<evidence type="ECO:0000313" key="11">
    <source>
        <dbReference type="Proteomes" id="UP000433089"/>
    </source>
</evidence>
<feature type="transmembrane region" description="Helical" evidence="7">
    <location>
        <begin position="299"/>
        <end position="325"/>
    </location>
</feature>
<protein>
    <submittedName>
        <fullName evidence="10">Peptide ABC transporter permease</fullName>
    </submittedName>
</protein>
<reference evidence="10 11" key="1">
    <citation type="submission" date="2019-10" db="EMBL/GenBank/DDBJ databases">
        <authorList>
            <person name="Karimi E."/>
        </authorList>
    </citation>
    <scope>NUCLEOTIDE SEQUENCE [LARGE SCALE GENOMIC DNA]</scope>
    <source>
        <strain evidence="10">Bacillus sp. 348</strain>
    </source>
</reference>
<organism evidence="10 11">
    <name type="scientific">Bacillus altitudinis</name>
    <dbReference type="NCBI Taxonomy" id="293387"/>
    <lineage>
        <taxon>Bacteria</taxon>
        <taxon>Bacillati</taxon>
        <taxon>Bacillota</taxon>
        <taxon>Bacilli</taxon>
        <taxon>Bacillales</taxon>
        <taxon>Bacillaceae</taxon>
        <taxon>Bacillus</taxon>
    </lineage>
</organism>
<evidence type="ECO:0000256" key="6">
    <source>
        <dbReference type="ARBA" id="ARBA00038076"/>
    </source>
</evidence>
<evidence type="ECO:0000256" key="2">
    <source>
        <dbReference type="ARBA" id="ARBA00022475"/>
    </source>
</evidence>
<feature type="transmembrane region" description="Helical" evidence="7">
    <location>
        <begin position="255"/>
        <end position="279"/>
    </location>
</feature>
<dbReference type="GO" id="GO:0005886">
    <property type="term" value="C:plasma membrane"/>
    <property type="evidence" value="ECO:0007669"/>
    <property type="project" value="UniProtKB-SubCell"/>
</dbReference>
<accession>A0A653LDX8</accession>
<feature type="domain" description="ABC3 transporter permease C-terminal" evidence="8">
    <location>
        <begin position="697"/>
        <end position="813"/>
    </location>
</feature>
<sequence length="821" mass="90909">MLSMWRISWRNMLQHKKRFAISVLGIMVGIAFVTSMLIADRTTNDVFHYYEQMYVADADYWVLSDDHTYDEEQISTILKHPDVTGSLLALDKQTFFEVEGDHSLNQRAVRITGVQDQTSSLLKLPVIEGRLDNQGLVIPDVVAKLLNKKVGDTIRFSDLGEAKVSAIVEYTQLLSSPSDWEGAESSSFRVMAPLDILRDWTGMDHQLSYMRFQTNEGGEQLFHSLQKEFKDADVFVQPVVADDRQSNDIGGLYTFFYLIAGLSMFMSGFIVFNMIYTSVMERKKEFAIMKSFGYTQGSVSKLMLIEVLILACIGTVIGVPIGVWLGDVFMQTLLGVFAFDMVYSLDWQVPVVIAVIIGIVFPVLFSLFPIYHAGKTSVLLTLKSTTQTSAPKKQSVIRAAIGIGLLSFVWVDHPAAYLGILASMVLLFPFFLLFLNRLLAPLLKFVFGYPGHLSSQHVTQQLNRNANTAAILAVGIAVILLLSAIIESAPDGYEKEIRQTYGGDLRVTSEAPWTKADQEKLSSYEAVERVEPMMEAAPLTWETADGEKRQFSLIGVEEKGPSFIEDDDKGDLYQHLAEKPSIVLGERAFDEWGGRIGESVYLNAPSGRQQLQVIDVVKTSHHSGYVAFVDQTFLQEDLGWTQPLDLLLTLKDKGAGESLRDQLWKDFGQRLSKVKTVEDEIESTTSALTGMNELISMMLIFIMGLASIGTANTLLMNTLERTSEIGTMRALGLTKQQVRKMIVGEGVLIGLSGVIGGILFGVILLYVSSQSDWLGGFVSFQLPFVHVLLAVIAGIALSLVASWISSATASKIEMISSLKEG</sequence>
<feature type="transmembrane region" description="Helical" evidence="7">
    <location>
        <begin position="694"/>
        <end position="715"/>
    </location>
</feature>
<feature type="transmembrane region" description="Helical" evidence="7">
    <location>
        <begin position="395"/>
        <end position="411"/>
    </location>
</feature>
<feature type="domain" description="ABC3 transporter permease C-terminal" evidence="8">
    <location>
        <begin position="258"/>
        <end position="377"/>
    </location>
</feature>
<comment type="subcellular location">
    <subcellularLocation>
        <location evidence="1">Cell membrane</location>
        <topology evidence="1">Multi-pass membrane protein</topology>
    </subcellularLocation>
</comment>